<dbReference type="CDD" id="cd13131">
    <property type="entry name" value="MATE_NorM_like"/>
    <property type="match status" value="1"/>
</dbReference>
<dbReference type="PANTHER" id="PTHR43298">
    <property type="entry name" value="MULTIDRUG RESISTANCE PROTEIN NORM-RELATED"/>
    <property type="match status" value="1"/>
</dbReference>
<dbReference type="Proteomes" id="UP000186437">
    <property type="component" value="Unassembled WGS sequence"/>
</dbReference>
<comment type="subcellular location">
    <subcellularLocation>
        <location evidence="2">Cell membrane</location>
        <topology evidence="2">Multi-pass membrane protein</topology>
    </subcellularLocation>
</comment>
<dbReference type="PANTHER" id="PTHR43298:SF2">
    <property type="entry name" value="FMN_FAD EXPORTER YEEO-RELATED"/>
    <property type="match status" value="1"/>
</dbReference>
<protein>
    <recommendedName>
        <fullName evidence="4">Probable multidrug resistance protein NorM</fullName>
    </recommendedName>
    <alternativeName>
        <fullName evidence="12">Multidrug-efflux transporter</fullName>
    </alternativeName>
</protein>
<keyword evidence="9 13" id="KW-1133">Transmembrane helix</keyword>
<reference evidence="14" key="1">
    <citation type="submission" date="2016-12" db="EMBL/GenBank/DDBJ databases">
        <authorList>
            <person name="Song W.-J."/>
            <person name="Kurnit D.M."/>
        </authorList>
    </citation>
    <scope>NUCLEOTIDE SEQUENCE [LARGE SCALE GENOMIC DNA]</scope>
    <source>
        <strain evidence="14">ATCC 51725</strain>
    </source>
</reference>
<organism evidence="14 16">
    <name type="scientific">Streptococcus acidominimus</name>
    <dbReference type="NCBI Taxonomy" id="1326"/>
    <lineage>
        <taxon>Bacteria</taxon>
        <taxon>Bacillati</taxon>
        <taxon>Bacillota</taxon>
        <taxon>Bacilli</taxon>
        <taxon>Lactobacillales</taxon>
        <taxon>Streptococcaceae</taxon>
        <taxon>Streptococcus</taxon>
    </lineage>
</organism>
<evidence type="ECO:0000256" key="13">
    <source>
        <dbReference type="SAM" id="Phobius"/>
    </source>
</evidence>
<dbReference type="GO" id="GO:0015297">
    <property type="term" value="F:antiporter activity"/>
    <property type="evidence" value="ECO:0007669"/>
    <property type="project" value="UniProtKB-KW"/>
</dbReference>
<comment type="similarity">
    <text evidence="3">Belongs to the multi antimicrobial extrusion (MATE) (TC 2.A.66.1) family.</text>
</comment>
<keyword evidence="8 13" id="KW-0812">Transmembrane</keyword>
<feature type="transmembrane region" description="Helical" evidence="13">
    <location>
        <begin position="12"/>
        <end position="34"/>
    </location>
</feature>
<gene>
    <name evidence="15" type="primary">mdtK</name>
    <name evidence="14" type="ORF">BU200_00160</name>
    <name evidence="15" type="ORF">NCTC12957_01485</name>
</gene>
<dbReference type="AlphaFoldDB" id="A0A1Q8EGA2"/>
<dbReference type="PIRSF" id="PIRSF006603">
    <property type="entry name" value="DinF"/>
    <property type="match status" value="1"/>
</dbReference>
<evidence type="ECO:0000313" key="14">
    <source>
        <dbReference type="EMBL" id="OLF50786.1"/>
    </source>
</evidence>
<feature type="transmembrane region" description="Helical" evidence="13">
    <location>
        <begin position="94"/>
        <end position="113"/>
    </location>
</feature>
<comment type="function">
    <text evidence="1">Multidrug efflux pump.</text>
</comment>
<sequence length="452" mass="50795">MHQTTTWKEKVSLFLTIFIPLLVYQFANFSASFIDTMMTGQYSTVDLAGVSMATSLWNPFFALLTGIVSALVPIIGQHLGRGNQERIRQELHHFIYLALGLALLLFILVFWGAVPILRLLDLESAVFQVAEQYLLYIAIGILPLLLFSVFRSFFDSLGLTRLSMYLMLLIVPFNSFFNYLLIYGKWGLPRLGGAGTGLGTALAYWAVLGVVIWVMRRHPKMKDYQIWKKTSFDLSFIKEDLRLGLPIGLQIFAEVAIFAVVGLYMSQFSSQVIASHQAAMNFATLLYAFPLSISAALPIVISYEVGAGRRQDVKEYSRLGRWIAMGFASINLSFLYFFRPMVASLYGQDPAFIQLTSQFLIYALFFQLADAFTAPIQGILRGYKDTTMPFIIGLVSFWSLTFPIAFFLDSRTSLGPFAYWIGLVVGIFVCGISLNLRLKIVAKRAIKQKSSP</sequence>
<dbReference type="InterPro" id="IPR002528">
    <property type="entry name" value="MATE_fam"/>
</dbReference>
<evidence type="ECO:0000256" key="12">
    <source>
        <dbReference type="ARBA" id="ARBA00031636"/>
    </source>
</evidence>
<dbReference type="EMBL" id="UHEN01000001">
    <property type="protein sequence ID" value="SUN07904.1"/>
    <property type="molecule type" value="Genomic_DNA"/>
</dbReference>
<feature type="transmembrane region" description="Helical" evidence="13">
    <location>
        <begin position="285"/>
        <end position="307"/>
    </location>
</feature>
<feature type="transmembrane region" description="Helical" evidence="13">
    <location>
        <begin position="194"/>
        <end position="215"/>
    </location>
</feature>
<evidence type="ECO:0000313" key="15">
    <source>
        <dbReference type="EMBL" id="SUN07904.1"/>
    </source>
</evidence>
<dbReference type="GO" id="GO:0005886">
    <property type="term" value="C:plasma membrane"/>
    <property type="evidence" value="ECO:0007669"/>
    <property type="project" value="UniProtKB-SubCell"/>
</dbReference>
<feature type="transmembrane region" description="Helical" evidence="13">
    <location>
        <begin position="133"/>
        <end position="150"/>
    </location>
</feature>
<dbReference type="NCBIfam" id="TIGR00797">
    <property type="entry name" value="matE"/>
    <property type="match status" value="1"/>
</dbReference>
<feature type="transmembrane region" description="Helical" evidence="13">
    <location>
        <begin position="319"/>
        <end position="339"/>
    </location>
</feature>
<reference evidence="15 17" key="3">
    <citation type="submission" date="2018-06" db="EMBL/GenBank/DDBJ databases">
        <authorList>
            <consortium name="Pathogen Informatics"/>
            <person name="Doyle S."/>
        </authorList>
    </citation>
    <scope>NUCLEOTIDE SEQUENCE [LARGE SCALE GENOMIC DNA]</scope>
    <source>
        <strain evidence="15 17">NCTC12957</strain>
    </source>
</reference>
<evidence type="ECO:0000313" key="17">
    <source>
        <dbReference type="Proteomes" id="UP000255213"/>
    </source>
</evidence>
<keyword evidence="16" id="KW-1185">Reference proteome</keyword>
<evidence type="ECO:0000256" key="11">
    <source>
        <dbReference type="ARBA" id="ARBA00023136"/>
    </source>
</evidence>
<keyword evidence="10" id="KW-0406">Ion transport</keyword>
<dbReference type="GO" id="GO:0006811">
    <property type="term" value="P:monoatomic ion transport"/>
    <property type="evidence" value="ECO:0007669"/>
    <property type="project" value="UniProtKB-KW"/>
</dbReference>
<dbReference type="InterPro" id="IPR048279">
    <property type="entry name" value="MdtK-like"/>
</dbReference>
<dbReference type="Proteomes" id="UP000255213">
    <property type="component" value="Unassembled WGS sequence"/>
</dbReference>
<evidence type="ECO:0000256" key="3">
    <source>
        <dbReference type="ARBA" id="ARBA00010199"/>
    </source>
</evidence>
<keyword evidence="6" id="KW-0050">Antiport</keyword>
<name>A0A1Q8EGA2_STRAI</name>
<evidence type="ECO:0000256" key="1">
    <source>
        <dbReference type="ARBA" id="ARBA00003408"/>
    </source>
</evidence>
<keyword evidence="11 13" id="KW-0472">Membrane</keyword>
<dbReference type="EMBL" id="MSJL01000001">
    <property type="protein sequence ID" value="OLF50786.1"/>
    <property type="molecule type" value="Genomic_DNA"/>
</dbReference>
<evidence type="ECO:0000256" key="4">
    <source>
        <dbReference type="ARBA" id="ARBA00020268"/>
    </source>
</evidence>
<evidence type="ECO:0000256" key="8">
    <source>
        <dbReference type="ARBA" id="ARBA00022692"/>
    </source>
</evidence>
<feature type="transmembrane region" description="Helical" evidence="13">
    <location>
        <begin position="54"/>
        <end position="74"/>
    </location>
</feature>
<dbReference type="RefSeq" id="WP_075098219.1">
    <property type="nucleotide sequence ID" value="NZ_MSJL01000001.1"/>
</dbReference>
<feature type="transmembrane region" description="Helical" evidence="13">
    <location>
        <begin position="243"/>
        <end position="265"/>
    </location>
</feature>
<evidence type="ECO:0000256" key="10">
    <source>
        <dbReference type="ARBA" id="ARBA00023065"/>
    </source>
</evidence>
<keyword evidence="5" id="KW-0813">Transport</keyword>
<proteinExistence type="inferred from homology"/>
<evidence type="ECO:0000256" key="7">
    <source>
        <dbReference type="ARBA" id="ARBA00022475"/>
    </source>
</evidence>
<feature type="transmembrane region" description="Helical" evidence="13">
    <location>
        <begin position="359"/>
        <end position="380"/>
    </location>
</feature>
<dbReference type="OrthoDB" id="9780160at2"/>
<evidence type="ECO:0000256" key="2">
    <source>
        <dbReference type="ARBA" id="ARBA00004651"/>
    </source>
</evidence>
<evidence type="ECO:0000256" key="5">
    <source>
        <dbReference type="ARBA" id="ARBA00022448"/>
    </source>
</evidence>
<keyword evidence="7" id="KW-1003">Cell membrane</keyword>
<dbReference type="GO" id="GO:0042910">
    <property type="term" value="F:xenobiotic transmembrane transporter activity"/>
    <property type="evidence" value="ECO:0007669"/>
    <property type="project" value="InterPro"/>
</dbReference>
<dbReference type="Pfam" id="PF01554">
    <property type="entry name" value="MatE"/>
    <property type="match status" value="2"/>
</dbReference>
<dbReference type="InterPro" id="IPR050222">
    <property type="entry name" value="MATE_MdtK"/>
</dbReference>
<evidence type="ECO:0000313" key="16">
    <source>
        <dbReference type="Proteomes" id="UP000186437"/>
    </source>
</evidence>
<feature type="transmembrane region" description="Helical" evidence="13">
    <location>
        <begin position="387"/>
        <end position="405"/>
    </location>
</feature>
<evidence type="ECO:0000256" key="6">
    <source>
        <dbReference type="ARBA" id="ARBA00022449"/>
    </source>
</evidence>
<feature type="transmembrane region" description="Helical" evidence="13">
    <location>
        <begin position="162"/>
        <end position="182"/>
    </location>
</feature>
<reference evidence="16" key="2">
    <citation type="submission" date="2016-12" db="EMBL/GenBank/DDBJ databases">
        <authorList>
            <person name="Gulvik C.A."/>
        </authorList>
    </citation>
    <scope>NUCLEOTIDE SEQUENCE [LARGE SCALE GENOMIC DNA]</scope>
    <source>
        <strain evidence="16">ATCC 51725</strain>
    </source>
</reference>
<evidence type="ECO:0000256" key="9">
    <source>
        <dbReference type="ARBA" id="ARBA00022989"/>
    </source>
</evidence>
<accession>A0A1Q8EGA2</accession>
<feature type="transmembrane region" description="Helical" evidence="13">
    <location>
        <begin position="417"/>
        <end position="438"/>
    </location>
</feature>